<evidence type="ECO:0000256" key="1">
    <source>
        <dbReference type="SAM" id="SignalP"/>
    </source>
</evidence>
<reference evidence="3 4" key="1">
    <citation type="submission" date="2016-11" db="EMBL/GenBank/DDBJ databases">
        <title>Sphingorhabdus sp. LPB0140, isolated from marine environment.</title>
        <authorList>
            <person name="Kim E."/>
            <person name="Yi H."/>
        </authorList>
    </citation>
    <scope>NUCLEOTIDE SEQUENCE [LARGE SCALE GENOMIC DNA]</scope>
    <source>
        <strain evidence="3 4">LPB0140</strain>
    </source>
</reference>
<accession>A0A1L3JEY3</accession>
<dbReference type="Proteomes" id="UP000242561">
    <property type="component" value="Chromosome"/>
</dbReference>
<feature type="domain" description="DUF11" evidence="2">
    <location>
        <begin position="241"/>
        <end position="325"/>
    </location>
</feature>
<feature type="chain" id="PRO_5012408291" description="DUF11 domain-containing protein" evidence="1">
    <location>
        <begin position="28"/>
        <end position="328"/>
    </location>
</feature>
<protein>
    <recommendedName>
        <fullName evidence="2">DUF11 domain-containing protein</fullName>
    </recommendedName>
</protein>
<dbReference type="KEGG" id="sphl:LPB140_07010"/>
<dbReference type="STRING" id="1913578.LPB140_07010"/>
<name>A0A1L3JEY3_9SPHN</name>
<proteinExistence type="predicted"/>
<dbReference type="InterPro" id="IPR047589">
    <property type="entry name" value="DUF11_rpt"/>
</dbReference>
<organism evidence="3 4">
    <name type="scientific">Sphingorhabdus lutea</name>
    <dbReference type="NCBI Taxonomy" id="1913578"/>
    <lineage>
        <taxon>Bacteria</taxon>
        <taxon>Pseudomonadati</taxon>
        <taxon>Pseudomonadota</taxon>
        <taxon>Alphaproteobacteria</taxon>
        <taxon>Sphingomonadales</taxon>
        <taxon>Sphingomonadaceae</taxon>
        <taxon>Sphingorhabdus</taxon>
    </lineage>
</organism>
<dbReference type="Gene3D" id="2.60.40.740">
    <property type="match status" value="1"/>
</dbReference>
<dbReference type="AlphaFoldDB" id="A0A1L3JEY3"/>
<dbReference type="EMBL" id="CP018154">
    <property type="protein sequence ID" value="APG63680.1"/>
    <property type="molecule type" value="Genomic_DNA"/>
</dbReference>
<dbReference type="InterPro" id="IPR001434">
    <property type="entry name" value="OmcB-like_DUF11"/>
</dbReference>
<dbReference type="Pfam" id="PF01345">
    <property type="entry name" value="DUF11"/>
    <property type="match status" value="1"/>
</dbReference>
<keyword evidence="1" id="KW-0732">Signal</keyword>
<evidence type="ECO:0000313" key="3">
    <source>
        <dbReference type="EMBL" id="APG63680.1"/>
    </source>
</evidence>
<evidence type="ECO:0000259" key="2">
    <source>
        <dbReference type="Pfam" id="PF01345"/>
    </source>
</evidence>
<evidence type="ECO:0000313" key="4">
    <source>
        <dbReference type="Proteomes" id="UP000242561"/>
    </source>
</evidence>
<dbReference type="NCBIfam" id="TIGR01451">
    <property type="entry name" value="B_ant_repeat"/>
    <property type="match status" value="1"/>
</dbReference>
<feature type="signal peptide" evidence="1">
    <location>
        <begin position="1"/>
        <end position="27"/>
    </location>
</feature>
<gene>
    <name evidence="3" type="ORF">LPB140_07010</name>
</gene>
<keyword evidence="4" id="KW-1185">Reference proteome</keyword>
<sequence>MLKGSFKAAACSVFAIGFCLMGNIAHAKGTLAGIDIENTATASYQDAGGATVTIQSNTVTINVDELIDVLVSNTDAGDVITSPGAAQNVQKFEVTNNGNGNEAYGLSVNVSKGGDDFNPNLTSIVLDSNNNGVYDPGVDTVYVAGSNDPLLTPDQSITVFVITSSPSGINDAERAEVELTATAKTGTGTPGTSFAGAGQGGGNAIIGTTEGRATDSGFLLVSTADLIFNKSYTILDQFGGNKPIPGATITFRLVAQVNGTGTINNVVLSDNIPAGTTYVASSLSLETAALTDAADSDAGQFTGTAINVNAGNIPSGQSRTVTFKAVIQ</sequence>